<evidence type="ECO:0000256" key="2">
    <source>
        <dbReference type="ARBA" id="ARBA00022448"/>
    </source>
</evidence>
<dbReference type="GO" id="GO:0015344">
    <property type="term" value="F:siderophore uptake transmembrane transporter activity"/>
    <property type="evidence" value="ECO:0007669"/>
    <property type="project" value="TreeGrafter"/>
</dbReference>
<evidence type="ECO:0000256" key="10">
    <source>
        <dbReference type="ARBA" id="ARBA00023136"/>
    </source>
</evidence>
<dbReference type="InterPro" id="IPR037066">
    <property type="entry name" value="Plug_dom_sf"/>
</dbReference>
<dbReference type="InterPro" id="IPR039426">
    <property type="entry name" value="TonB-dep_rcpt-like"/>
</dbReference>
<keyword evidence="17" id="KW-1185">Reference proteome</keyword>
<dbReference type="InterPro" id="IPR012910">
    <property type="entry name" value="Plug_dom"/>
</dbReference>
<dbReference type="GO" id="GO:0009279">
    <property type="term" value="C:cell outer membrane"/>
    <property type="evidence" value="ECO:0007669"/>
    <property type="project" value="UniProtKB-SubCell"/>
</dbReference>
<evidence type="ECO:0000259" key="15">
    <source>
        <dbReference type="Pfam" id="PF07715"/>
    </source>
</evidence>
<evidence type="ECO:0000256" key="6">
    <source>
        <dbReference type="ARBA" id="ARBA00022729"/>
    </source>
</evidence>
<dbReference type="Pfam" id="PF07715">
    <property type="entry name" value="Plug"/>
    <property type="match status" value="1"/>
</dbReference>
<evidence type="ECO:0000313" key="16">
    <source>
        <dbReference type="EMBL" id="GHA79745.1"/>
    </source>
</evidence>
<evidence type="ECO:0000256" key="5">
    <source>
        <dbReference type="ARBA" id="ARBA00022692"/>
    </source>
</evidence>
<evidence type="ECO:0000256" key="9">
    <source>
        <dbReference type="ARBA" id="ARBA00023077"/>
    </source>
</evidence>
<dbReference type="Gene3D" id="2.40.170.20">
    <property type="entry name" value="TonB-dependent receptor, beta-barrel domain"/>
    <property type="match status" value="1"/>
</dbReference>
<dbReference type="PANTHER" id="PTHR32552:SF68">
    <property type="entry name" value="FERRICHROME OUTER MEMBRANE TRANSPORTER_PHAGE RECEPTOR"/>
    <property type="match status" value="1"/>
</dbReference>
<evidence type="ECO:0000256" key="1">
    <source>
        <dbReference type="ARBA" id="ARBA00004571"/>
    </source>
</evidence>
<reference evidence="16" key="2">
    <citation type="submission" date="2020-09" db="EMBL/GenBank/DDBJ databases">
        <authorList>
            <person name="Sun Q."/>
            <person name="Kim S."/>
        </authorList>
    </citation>
    <scope>NUCLEOTIDE SEQUENCE</scope>
    <source>
        <strain evidence="16">KCTC 23077</strain>
    </source>
</reference>
<dbReference type="InterPro" id="IPR000531">
    <property type="entry name" value="Beta-barrel_TonB"/>
</dbReference>
<protein>
    <submittedName>
        <fullName evidence="16">Ligand-gated channel</fullName>
    </submittedName>
</protein>
<evidence type="ECO:0000256" key="11">
    <source>
        <dbReference type="ARBA" id="ARBA00023237"/>
    </source>
</evidence>
<keyword evidence="4" id="KW-0410">Iron transport</keyword>
<dbReference type="Gene3D" id="2.170.130.10">
    <property type="entry name" value="TonB-dependent receptor, plug domain"/>
    <property type="match status" value="1"/>
</dbReference>
<proteinExistence type="inferred from homology"/>
<evidence type="ECO:0000256" key="7">
    <source>
        <dbReference type="ARBA" id="ARBA00023004"/>
    </source>
</evidence>
<organism evidence="16 17">
    <name type="scientific">Cognatilysobacter bugurensis</name>
    <dbReference type="NCBI Taxonomy" id="543356"/>
    <lineage>
        <taxon>Bacteria</taxon>
        <taxon>Pseudomonadati</taxon>
        <taxon>Pseudomonadota</taxon>
        <taxon>Gammaproteobacteria</taxon>
        <taxon>Lysobacterales</taxon>
        <taxon>Lysobacteraceae</taxon>
        <taxon>Cognatilysobacter</taxon>
    </lineage>
</organism>
<dbReference type="Proteomes" id="UP000646426">
    <property type="component" value="Unassembled WGS sequence"/>
</dbReference>
<dbReference type="InterPro" id="IPR036942">
    <property type="entry name" value="Beta-barrel_TonB_sf"/>
</dbReference>
<gene>
    <name evidence="16" type="primary">yncD</name>
    <name evidence="16" type="ORF">GCM10007067_16630</name>
</gene>
<keyword evidence="6" id="KW-0732">Signal</keyword>
<comment type="similarity">
    <text evidence="12 13">Belongs to the TonB-dependent receptor family.</text>
</comment>
<evidence type="ECO:0000256" key="13">
    <source>
        <dbReference type="RuleBase" id="RU003357"/>
    </source>
</evidence>
<evidence type="ECO:0000256" key="3">
    <source>
        <dbReference type="ARBA" id="ARBA00022452"/>
    </source>
</evidence>
<dbReference type="SUPFAM" id="SSF56935">
    <property type="entry name" value="Porins"/>
    <property type="match status" value="1"/>
</dbReference>
<evidence type="ECO:0000256" key="12">
    <source>
        <dbReference type="PROSITE-ProRule" id="PRU01360"/>
    </source>
</evidence>
<keyword evidence="9 13" id="KW-0798">TonB box</keyword>
<accession>A0A918SZU8</accession>
<keyword evidence="2 12" id="KW-0813">Transport</keyword>
<evidence type="ECO:0000256" key="4">
    <source>
        <dbReference type="ARBA" id="ARBA00022496"/>
    </source>
</evidence>
<name>A0A918SZU8_9GAMM</name>
<evidence type="ECO:0000256" key="8">
    <source>
        <dbReference type="ARBA" id="ARBA00023065"/>
    </source>
</evidence>
<reference evidence="16" key="1">
    <citation type="journal article" date="2014" name="Int. J. Syst. Evol. Microbiol.">
        <title>Complete genome sequence of Corynebacterium casei LMG S-19264T (=DSM 44701T), isolated from a smear-ripened cheese.</title>
        <authorList>
            <consortium name="US DOE Joint Genome Institute (JGI-PGF)"/>
            <person name="Walter F."/>
            <person name="Albersmeier A."/>
            <person name="Kalinowski J."/>
            <person name="Ruckert C."/>
        </authorList>
    </citation>
    <scope>NUCLEOTIDE SEQUENCE</scope>
    <source>
        <strain evidence="16">KCTC 23077</strain>
    </source>
</reference>
<feature type="domain" description="TonB-dependent receptor plug" evidence="15">
    <location>
        <begin position="76"/>
        <end position="186"/>
    </location>
</feature>
<keyword evidence="8" id="KW-0406">Ion transport</keyword>
<keyword evidence="7" id="KW-0408">Iron</keyword>
<dbReference type="EMBL" id="BMYD01000002">
    <property type="protein sequence ID" value="GHA79745.1"/>
    <property type="molecule type" value="Genomic_DNA"/>
</dbReference>
<evidence type="ECO:0000313" key="17">
    <source>
        <dbReference type="Proteomes" id="UP000646426"/>
    </source>
</evidence>
<dbReference type="Pfam" id="PF00593">
    <property type="entry name" value="TonB_dep_Rec_b-barrel"/>
    <property type="match status" value="1"/>
</dbReference>
<keyword evidence="3 12" id="KW-1134">Transmembrane beta strand</keyword>
<feature type="domain" description="TonB-dependent receptor-like beta-barrel" evidence="14">
    <location>
        <begin position="284"/>
        <end position="699"/>
    </location>
</feature>
<dbReference type="AlphaFoldDB" id="A0A918SZU8"/>
<dbReference type="CDD" id="cd01347">
    <property type="entry name" value="ligand_gated_channel"/>
    <property type="match status" value="1"/>
</dbReference>
<dbReference type="PROSITE" id="PS52016">
    <property type="entry name" value="TONB_DEPENDENT_REC_3"/>
    <property type="match status" value="1"/>
</dbReference>
<keyword evidence="5 12" id="KW-0812">Transmembrane</keyword>
<comment type="caution">
    <text evidence="16">The sequence shown here is derived from an EMBL/GenBank/DDBJ whole genome shotgun (WGS) entry which is preliminary data.</text>
</comment>
<comment type="subcellular location">
    <subcellularLocation>
        <location evidence="1 12">Cell outer membrane</location>
        <topology evidence="1 12">Multi-pass membrane protein</topology>
    </subcellularLocation>
</comment>
<dbReference type="PANTHER" id="PTHR32552">
    <property type="entry name" value="FERRICHROME IRON RECEPTOR-RELATED"/>
    <property type="match status" value="1"/>
</dbReference>
<keyword evidence="11 12" id="KW-0998">Cell outer membrane</keyword>
<evidence type="ECO:0000259" key="14">
    <source>
        <dbReference type="Pfam" id="PF00593"/>
    </source>
</evidence>
<sequence>MQRLHAPPFRLSAVFAPGLAMPLSVARAPRLSLLSCAVLLGLPVAALAQSSPDGQTAARTLDRVQVIATRTPQATASVPAAVSVVDGALIDRDRLGVALSDVLAPVPGVIARNRHNYAQDEQVSIRGFGTRSAFGIRGVRLYLDGVPATMPDGQGQLSHFPLAQAERIEVLRGPFSALYGNASGGVLQLFTADGEAPGAIEAEAVVGTDGQRRVSATASGASGGVDYRAGLNRFETDGFRDHAAAERTSFNGKLNAAIGEAGRLTIVANALDAPDAQDPQGLTREQFEADPTQASAGALLFNTRKSVEQRQLGAVYTHAFDAGELRLLAYAGEREISQVLSIPVGTQRSPLSGGGVISFEAPYRGVDLRWTGQGTLAGAPLEWTLGVAHDRQTQRRAGFENFVGDVLGVRGALRLRQDDTVQSLDPYAQALWRPNDAWTLLAGVRASEVRFRSQDRYITDRNPDDSGRVSHDAVSPVLGASVRLRSGLHAFAAYGEGFETPTFNEIGYRADGGSGLNFTLQPARTRSVETGLKLDDGGALRGEFVLFRADTRDEITAATSAGGRSTFQNAGRARREGAELSLRYARDRVQGWLAATWLDARFADGFLTCAGPPCTVPDVLVPAGRRIPGVARTTAAAGVDLGGDIGWQWRFDAQHVSDVPVAQTSDERAPAYTVFNASLGYGLRGAHGHGRVFVAVHNLADRRYAGSVIVNESNGRHYEPAPGRQWFIGAQWRWGD</sequence>
<keyword evidence="10 12" id="KW-0472">Membrane</keyword>